<proteinExistence type="predicted"/>
<dbReference type="InParanoid" id="A0A263CZW1"/>
<evidence type="ECO:0008006" key="4">
    <source>
        <dbReference type="Google" id="ProtNLM"/>
    </source>
</evidence>
<evidence type="ECO:0000313" key="3">
    <source>
        <dbReference type="Proteomes" id="UP000242444"/>
    </source>
</evidence>
<sequence length="179" mass="18232">MARAGTVALAVLLAGSAGSTIATAEIAPAAPAVEQAGDLYSEVTAADVADPALADEGTNAAGDVDAMGTAAGAIKWFSSRKGSTEYQGYCERAARLSWDRKTHHASAIAHWNSSDGAKHTTGTPPKGAFVFWNISEYGHVGVADGNGGFWATSVGGAIGHASSVNYFNAYLGWKPGNSN</sequence>
<dbReference type="Proteomes" id="UP000242444">
    <property type="component" value="Unassembled WGS sequence"/>
</dbReference>
<organism evidence="2 3">
    <name type="scientific">Amycolatopsis antarctica</name>
    <dbReference type="NCBI Taxonomy" id="1854586"/>
    <lineage>
        <taxon>Bacteria</taxon>
        <taxon>Bacillati</taxon>
        <taxon>Actinomycetota</taxon>
        <taxon>Actinomycetes</taxon>
        <taxon>Pseudonocardiales</taxon>
        <taxon>Pseudonocardiaceae</taxon>
        <taxon>Amycolatopsis</taxon>
    </lineage>
</organism>
<dbReference type="AlphaFoldDB" id="A0A263CZW1"/>
<dbReference type="OrthoDB" id="2607492at2"/>
<comment type="caution">
    <text evidence="2">The sequence shown here is derived from an EMBL/GenBank/DDBJ whole genome shotgun (WGS) entry which is preliminary data.</text>
</comment>
<gene>
    <name evidence="2" type="ORF">CFN78_19460</name>
</gene>
<evidence type="ECO:0000256" key="1">
    <source>
        <dbReference type="SAM" id="SignalP"/>
    </source>
</evidence>
<accession>A0A263CZW1</accession>
<feature type="chain" id="PRO_5013147978" description="CHAP domain-containing protein" evidence="1">
    <location>
        <begin position="25"/>
        <end position="179"/>
    </location>
</feature>
<evidence type="ECO:0000313" key="2">
    <source>
        <dbReference type="EMBL" id="OZM71724.1"/>
    </source>
</evidence>
<keyword evidence="3" id="KW-1185">Reference proteome</keyword>
<protein>
    <recommendedName>
        <fullName evidence="4">CHAP domain-containing protein</fullName>
    </recommendedName>
</protein>
<feature type="signal peptide" evidence="1">
    <location>
        <begin position="1"/>
        <end position="24"/>
    </location>
</feature>
<dbReference type="EMBL" id="NKYE01000012">
    <property type="protein sequence ID" value="OZM71724.1"/>
    <property type="molecule type" value="Genomic_DNA"/>
</dbReference>
<keyword evidence="1" id="KW-0732">Signal</keyword>
<reference evidence="2 3" key="1">
    <citation type="submission" date="2017-07" db="EMBL/GenBank/DDBJ databases">
        <title>Amycolatopsis antarcticus sp. nov., isolated from the surface of an Antarcticus brown macroalga.</title>
        <authorList>
            <person name="Wang J."/>
            <person name="Leiva S."/>
            <person name="Huang J."/>
            <person name="Huang Y."/>
        </authorList>
    </citation>
    <scope>NUCLEOTIDE SEQUENCE [LARGE SCALE GENOMIC DNA]</scope>
    <source>
        <strain evidence="2 3">AU-G6</strain>
    </source>
</reference>
<name>A0A263CZW1_9PSEU</name>